<dbReference type="EMBL" id="JARKHS020035147">
    <property type="protein sequence ID" value="KAK8757519.1"/>
    <property type="molecule type" value="Genomic_DNA"/>
</dbReference>
<keyword evidence="2" id="KW-1185">Reference proteome</keyword>
<dbReference type="AlphaFoldDB" id="A0AAQ4D4X9"/>
<organism evidence="1 2">
    <name type="scientific">Amblyomma americanum</name>
    <name type="common">Lone star tick</name>
    <dbReference type="NCBI Taxonomy" id="6943"/>
    <lineage>
        <taxon>Eukaryota</taxon>
        <taxon>Metazoa</taxon>
        <taxon>Ecdysozoa</taxon>
        <taxon>Arthropoda</taxon>
        <taxon>Chelicerata</taxon>
        <taxon>Arachnida</taxon>
        <taxon>Acari</taxon>
        <taxon>Parasitiformes</taxon>
        <taxon>Ixodida</taxon>
        <taxon>Ixodoidea</taxon>
        <taxon>Ixodidae</taxon>
        <taxon>Amblyomminae</taxon>
        <taxon>Amblyomma</taxon>
    </lineage>
</organism>
<reference evidence="1 2" key="1">
    <citation type="journal article" date="2023" name="Arcadia Sci">
        <title>De novo assembly of a long-read Amblyomma americanum tick genome.</title>
        <authorList>
            <person name="Chou S."/>
            <person name="Poskanzer K.E."/>
            <person name="Rollins M."/>
            <person name="Thuy-Boun P.S."/>
        </authorList>
    </citation>
    <scope>NUCLEOTIDE SEQUENCE [LARGE SCALE GENOMIC DNA]</scope>
    <source>
        <strain evidence="1">F_SG_1</strain>
        <tissue evidence="1">Salivary glands</tissue>
    </source>
</reference>
<accession>A0AAQ4D4X9</accession>
<evidence type="ECO:0000313" key="1">
    <source>
        <dbReference type="EMBL" id="KAK8757519.1"/>
    </source>
</evidence>
<protein>
    <submittedName>
        <fullName evidence="1">Uncharacterized protein</fullName>
    </submittedName>
</protein>
<proteinExistence type="predicted"/>
<gene>
    <name evidence="1" type="ORF">V5799_004849</name>
</gene>
<sequence>MTEVPQRTLSAGDNLQVDRSGECYEVIAGERRSVLARTEKTVLKFRLIVDDDAVAGLAGIQTRSATTRLSSSTTGDDFFGEYLLDIVANSR</sequence>
<evidence type="ECO:0000313" key="2">
    <source>
        <dbReference type="Proteomes" id="UP001321473"/>
    </source>
</evidence>
<comment type="caution">
    <text evidence="1">The sequence shown here is derived from an EMBL/GenBank/DDBJ whole genome shotgun (WGS) entry which is preliminary data.</text>
</comment>
<name>A0AAQ4D4X9_AMBAM</name>
<dbReference type="Proteomes" id="UP001321473">
    <property type="component" value="Unassembled WGS sequence"/>
</dbReference>